<gene>
    <name evidence="1" type="ORF">DPMN_046960</name>
</gene>
<proteinExistence type="predicted"/>
<evidence type="ECO:0000313" key="1">
    <source>
        <dbReference type="EMBL" id="KAH3740258.1"/>
    </source>
</evidence>
<dbReference type="AlphaFoldDB" id="A0A9D4I131"/>
<dbReference type="EMBL" id="JAIWYP010000011">
    <property type="protein sequence ID" value="KAH3740258.1"/>
    <property type="molecule type" value="Genomic_DNA"/>
</dbReference>
<comment type="caution">
    <text evidence="1">The sequence shown here is derived from an EMBL/GenBank/DDBJ whole genome shotgun (WGS) entry which is preliminary data.</text>
</comment>
<evidence type="ECO:0000313" key="2">
    <source>
        <dbReference type="Proteomes" id="UP000828390"/>
    </source>
</evidence>
<protein>
    <submittedName>
        <fullName evidence="1">Uncharacterized protein</fullName>
    </submittedName>
</protein>
<dbReference type="Proteomes" id="UP000828390">
    <property type="component" value="Unassembled WGS sequence"/>
</dbReference>
<sequence length="176" mass="20572">MCGCRSRQGDRDLKVFANMLSGKTEFEYSEVPFAFCVRFIRQESYCTPLILLFEMNRNITQAEVAKRHPTEKRWMDCAEVDARPFLHYLQYLTYGGLGERDKQLHALGVFESYMLDLRNMLHMYHVETSLNLLGHCYEMEGNVNAALHYYQQSLLQGATNNPANWHVRRVSSLLSY</sequence>
<reference evidence="1" key="1">
    <citation type="journal article" date="2019" name="bioRxiv">
        <title>The Genome of the Zebra Mussel, Dreissena polymorpha: A Resource for Invasive Species Research.</title>
        <authorList>
            <person name="McCartney M.A."/>
            <person name="Auch B."/>
            <person name="Kono T."/>
            <person name="Mallez S."/>
            <person name="Zhang Y."/>
            <person name="Obille A."/>
            <person name="Becker A."/>
            <person name="Abrahante J.E."/>
            <person name="Garbe J."/>
            <person name="Badalamenti J.P."/>
            <person name="Herman A."/>
            <person name="Mangelson H."/>
            <person name="Liachko I."/>
            <person name="Sullivan S."/>
            <person name="Sone E.D."/>
            <person name="Koren S."/>
            <person name="Silverstein K.A.T."/>
            <person name="Beckman K.B."/>
            <person name="Gohl D.M."/>
        </authorList>
    </citation>
    <scope>NUCLEOTIDE SEQUENCE</scope>
    <source>
        <strain evidence="1">Duluth1</strain>
        <tissue evidence="1">Whole animal</tissue>
    </source>
</reference>
<accession>A0A9D4I131</accession>
<name>A0A9D4I131_DREPO</name>
<organism evidence="1 2">
    <name type="scientific">Dreissena polymorpha</name>
    <name type="common">Zebra mussel</name>
    <name type="synonym">Mytilus polymorpha</name>
    <dbReference type="NCBI Taxonomy" id="45954"/>
    <lineage>
        <taxon>Eukaryota</taxon>
        <taxon>Metazoa</taxon>
        <taxon>Spiralia</taxon>
        <taxon>Lophotrochozoa</taxon>
        <taxon>Mollusca</taxon>
        <taxon>Bivalvia</taxon>
        <taxon>Autobranchia</taxon>
        <taxon>Heteroconchia</taxon>
        <taxon>Euheterodonta</taxon>
        <taxon>Imparidentia</taxon>
        <taxon>Neoheterodontei</taxon>
        <taxon>Myida</taxon>
        <taxon>Dreissenoidea</taxon>
        <taxon>Dreissenidae</taxon>
        <taxon>Dreissena</taxon>
    </lineage>
</organism>
<keyword evidence="2" id="KW-1185">Reference proteome</keyword>
<reference evidence="1" key="2">
    <citation type="submission" date="2020-11" db="EMBL/GenBank/DDBJ databases">
        <authorList>
            <person name="McCartney M.A."/>
            <person name="Auch B."/>
            <person name="Kono T."/>
            <person name="Mallez S."/>
            <person name="Becker A."/>
            <person name="Gohl D.M."/>
            <person name="Silverstein K.A.T."/>
            <person name="Koren S."/>
            <person name="Bechman K.B."/>
            <person name="Herman A."/>
            <person name="Abrahante J.E."/>
            <person name="Garbe J."/>
        </authorList>
    </citation>
    <scope>NUCLEOTIDE SEQUENCE</scope>
    <source>
        <strain evidence="1">Duluth1</strain>
        <tissue evidence="1">Whole animal</tissue>
    </source>
</reference>